<reference evidence="1" key="1">
    <citation type="submission" date="2019-10" db="EMBL/GenBank/DDBJ databases">
        <authorList>
            <consortium name="DOE Joint Genome Institute"/>
            <person name="Kuo A."/>
            <person name="Miyauchi S."/>
            <person name="Kiss E."/>
            <person name="Drula E."/>
            <person name="Kohler A."/>
            <person name="Sanchez-Garcia M."/>
            <person name="Andreopoulos B."/>
            <person name="Barry K.W."/>
            <person name="Bonito G."/>
            <person name="Buee M."/>
            <person name="Carver A."/>
            <person name="Chen C."/>
            <person name="Cichocki N."/>
            <person name="Clum A."/>
            <person name="Culley D."/>
            <person name="Crous P.W."/>
            <person name="Fauchery L."/>
            <person name="Girlanda M."/>
            <person name="Hayes R."/>
            <person name="Keri Z."/>
            <person name="Labutti K."/>
            <person name="Lipzen A."/>
            <person name="Lombard V."/>
            <person name="Magnuson J."/>
            <person name="Maillard F."/>
            <person name="Morin E."/>
            <person name="Murat C."/>
            <person name="Nolan M."/>
            <person name="Ohm R."/>
            <person name="Pangilinan J."/>
            <person name="Pereira M."/>
            <person name="Perotto S."/>
            <person name="Peter M."/>
            <person name="Riley R."/>
            <person name="Sitrit Y."/>
            <person name="Stielow B."/>
            <person name="Szollosi G."/>
            <person name="Zifcakova L."/>
            <person name="Stursova M."/>
            <person name="Spatafora J.W."/>
            <person name="Tedersoo L."/>
            <person name="Vaario L.-M."/>
            <person name="Yamada A."/>
            <person name="Yan M."/>
            <person name="Wang P."/>
            <person name="Xu J."/>
            <person name="Bruns T."/>
            <person name="Baldrian P."/>
            <person name="Vilgalys R."/>
            <person name="Henrissat B."/>
            <person name="Grigoriev I.V."/>
            <person name="Hibbett D."/>
            <person name="Nagy L.G."/>
            <person name="Martin F.M."/>
        </authorList>
    </citation>
    <scope>NUCLEOTIDE SEQUENCE</scope>
    <source>
        <strain evidence="1">P2</strain>
    </source>
</reference>
<evidence type="ECO:0000313" key="1">
    <source>
        <dbReference type="EMBL" id="KAF9642253.1"/>
    </source>
</evidence>
<reference evidence="1" key="2">
    <citation type="journal article" date="2020" name="Nat. Commun.">
        <title>Large-scale genome sequencing of mycorrhizal fungi provides insights into the early evolution of symbiotic traits.</title>
        <authorList>
            <person name="Miyauchi S."/>
            <person name="Kiss E."/>
            <person name="Kuo A."/>
            <person name="Drula E."/>
            <person name="Kohler A."/>
            <person name="Sanchez-Garcia M."/>
            <person name="Morin E."/>
            <person name="Andreopoulos B."/>
            <person name="Barry K.W."/>
            <person name="Bonito G."/>
            <person name="Buee M."/>
            <person name="Carver A."/>
            <person name="Chen C."/>
            <person name="Cichocki N."/>
            <person name="Clum A."/>
            <person name="Culley D."/>
            <person name="Crous P.W."/>
            <person name="Fauchery L."/>
            <person name="Girlanda M."/>
            <person name="Hayes R.D."/>
            <person name="Keri Z."/>
            <person name="LaButti K."/>
            <person name="Lipzen A."/>
            <person name="Lombard V."/>
            <person name="Magnuson J."/>
            <person name="Maillard F."/>
            <person name="Murat C."/>
            <person name="Nolan M."/>
            <person name="Ohm R.A."/>
            <person name="Pangilinan J."/>
            <person name="Pereira M.F."/>
            <person name="Perotto S."/>
            <person name="Peter M."/>
            <person name="Pfister S."/>
            <person name="Riley R."/>
            <person name="Sitrit Y."/>
            <person name="Stielow J.B."/>
            <person name="Szollosi G."/>
            <person name="Zifcakova L."/>
            <person name="Stursova M."/>
            <person name="Spatafora J.W."/>
            <person name="Tedersoo L."/>
            <person name="Vaario L.M."/>
            <person name="Yamada A."/>
            <person name="Yan M."/>
            <person name="Wang P."/>
            <person name="Xu J."/>
            <person name="Bruns T."/>
            <person name="Baldrian P."/>
            <person name="Vilgalys R."/>
            <person name="Dunand C."/>
            <person name="Henrissat B."/>
            <person name="Grigoriev I.V."/>
            <person name="Hibbett D."/>
            <person name="Nagy L.G."/>
            <person name="Martin F.M."/>
        </authorList>
    </citation>
    <scope>NUCLEOTIDE SEQUENCE</scope>
    <source>
        <strain evidence="1">P2</strain>
    </source>
</reference>
<keyword evidence="2" id="KW-1185">Reference proteome</keyword>
<comment type="caution">
    <text evidence="1">The sequence shown here is derived from an EMBL/GenBank/DDBJ whole genome shotgun (WGS) entry which is preliminary data.</text>
</comment>
<protein>
    <submittedName>
        <fullName evidence="1">Uncharacterized protein</fullName>
    </submittedName>
</protein>
<sequence length="922" mass="103681">MADAYLRWKYGCGVNAKPTTSQPPLPLPTADGTANADTPLPVKSPDSDPNHTSVNDVLPNTILAIHTSTNNTATDDALATTLPTNDIPTNDPSIDDTFTTFAGSSSVPSHLHGVDIEIAVIDVYTLSTSVKVSSADEETTALALADLGFIGNTPFKPSVAISMKTLELYQLLRRRKPSFSIEAFVKVISDLYLIPYRPKYCRVFADAFDIYLEVVRTVDNRVKVALGQNSPNWRVLNACPACSYELEDEPELIFRRMYAIDGNDSLKRIARVGAREIGDTRCFLDSDYYISSDEVDQWAGEVNSRRSVGDEDSEDDASNDDEDQDHANGESSDQGPCANNWKAAQSDSKKRMWGVFAETGLFASACRHGFILWVADMVRSGEQAKYPLAITARALWTLGPRLLQGYDIGCVFQKTIASSSLGTEFAESQSRCCVNAFHGYSHNFVCQTKNHPNTIEGIGLEDLETMERIYSSSNQVAVVTRYSSAYHRRVFIDMFFQQWDNDKYQNLASMLLNNYKQALSIIDIEGSAVEETMSSLGVRLSDLEAWHRQEVEFFETIGEESPWDVHAIAYVELLQELDSAVSRAEASLAQFLHAVPSDYHFHLPSNSTTPPSTYSSELSRTRRLESERQHPRERQDQLLRQVLELEVQMGIAKQWTPDTPEYVETAHYIHEWRYHQALNHLQRLVIQRLFELHRLNLSGIGYKARTHLAKSLQTQCKAIRSATEAYNRAARTLDPPRPPLDWSQVSHYGFLDEFNLLRNTQHDISNAPWANPVVREAIKKFLRVCRAHEEIYRCNIEVRRLFTSIHDEDQKFNVVLKGLADQNDVIFGVVREYCTRRRRVNALLLEQIRRTFALDGFTGRKTLGSRKGSSLSRTGGLGVLASSVYVIQNDDDDGDSKEGDAEDIDDVDTDQIDGLITFVTSL</sequence>
<organism evidence="1 2">
    <name type="scientific">Thelephora ganbajun</name>
    <name type="common">Ganba fungus</name>
    <dbReference type="NCBI Taxonomy" id="370292"/>
    <lineage>
        <taxon>Eukaryota</taxon>
        <taxon>Fungi</taxon>
        <taxon>Dikarya</taxon>
        <taxon>Basidiomycota</taxon>
        <taxon>Agaricomycotina</taxon>
        <taxon>Agaricomycetes</taxon>
        <taxon>Thelephorales</taxon>
        <taxon>Thelephoraceae</taxon>
        <taxon>Thelephora</taxon>
    </lineage>
</organism>
<evidence type="ECO:0000313" key="2">
    <source>
        <dbReference type="Proteomes" id="UP000886501"/>
    </source>
</evidence>
<proteinExistence type="predicted"/>
<dbReference type="Proteomes" id="UP000886501">
    <property type="component" value="Unassembled WGS sequence"/>
</dbReference>
<name>A0ACB6YY73_THEGA</name>
<dbReference type="EMBL" id="MU118576">
    <property type="protein sequence ID" value="KAF9642253.1"/>
    <property type="molecule type" value="Genomic_DNA"/>
</dbReference>
<accession>A0ACB6YY73</accession>
<gene>
    <name evidence="1" type="ORF">BDM02DRAFT_3193599</name>
</gene>